<dbReference type="Gene3D" id="1.25.40.10">
    <property type="entry name" value="Tetratricopeptide repeat domain"/>
    <property type="match status" value="1"/>
</dbReference>
<feature type="domain" description="DUF3868" evidence="2">
    <location>
        <begin position="10"/>
        <end position="98"/>
    </location>
</feature>
<feature type="signal peptide" evidence="1">
    <location>
        <begin position="1"/>
        <end position="17"/>
    </location>
</feature>
<dbReference type="AlphaFoldDB" id="F3PWA8"/>
<dbReference type="eggNOG" id="COG2885">
    <property type="taxonomic scope" value="Bacteria"/>
</dbReference>
<feature type="chain" id="PRO_5003301865" description="DUF3868 domain-containing protein" evidence="1">
    <location>
        <begin position="18"/>
        <end position="473"/>
    </location>
</feature>
<gene>
    <name evidence="3" type="ORF">HMPREF9446_03043</name>
</gene>
<reference evidence="3 4" key="1">
    <citation type="submission" date="2011-02" db="EMBL/GenBank/DDBJ databases">
        <authorList>
            <person name="Weinstock G."/>
            <person name="Sodergren E."/>
            <person name="Clifton S."/>
            <person name="Fulton L."/>
            <person name="Fulton B."/>
            <person name="Courtney L."/>
            <person name="Fronick C."/>
            <person name="Harrison M."/>
            <person name="Strong C."/>
            <person name="Farmer C."/>
            <person name="Delahaunty K."/>
            <person name="Markovic C."/>
            <person name="Hall O."/>
            <person name="Minx P."/>
            <person name="Tomlinson C."/>
            <person name="Mitreva M."/>
            <person name="Hou S."/>
            <person name="Chen J."/>
            <person name="Wollam A."/>
            <person name="Pepin K.H."/>
            <person name="Johnson M."/>
            <person name="Bhonagiri V."/>
            <person name="Zhang X."/>
            <person name="Suruliraj S."/>
            <person name="Warren W."/>
            <person name="Chinwalla A."/>
            <person name="Mardis E.R."/>
            <person name="Wilson R.K."/>
        </authorList>
    </citation>
    <scope>NUCLEOTIDE SEQUENCE [LARGE SCALE GENOMIC DNA]</scope>
    <source>
        <strain evidence="3 4">YIT 12057</strain>
    </source>
</reference>
<sequence length="473" mass="53282">MRSIAKTILFTFVVASASVDVAVANVSVQAENIRARELQVSKNGDDVEVSFRLSLQGLDVKSNRSFLLTPVLVKGDSLCSLPPVMVAGRRRELVNRRNRYKGIMLKYGKDDKVETDYSAKVEYREWMSGASLMIASDYCGCRGTLLEQERVPVRKAVLYRPQPVLVFAVPAAEPVKVREESGKAYLDFPVNETVIYPDYRNNGEELEKIRATIDLVKNDTNTHITHISIHGYASPEGNFANNGRLAGGRAGALKQYVLSQYGFAEDIIDVSSTPEDWQGLRRWVEASQMEFRNEVLKVIDLDMEEDAKNYRLQLLNERKTYNFLLDEVYPSLRRSDYVVRYTVRAFNAEEARKLLKVRPQLLSLEEMYAVSATYAPGSEEFNEVFDIAVRLFPHDETANLNAALVAIGEKNYIRAGRYLEKAGNSAEAIHARGVLCLMTGRYDEAETLLKQAAHAGIEGAVKNLEQLEMVREN</sequence>
<evidence type="ECO:0000259" key="2">
    <source>
        <dbReference type="Pfam" id="PF12984"/>
    </source>
</evidence>
<organism evidence="3 4">
    <name type="scientific">Bacteroides fluxus YIT 12057</name>
    <dbReference type="NCBI Taxonomy" id="763034"/>
    <lineage>
        <taxon>Bacteria</taxon>
        <taxon>Pseudomonadati</taxon>
        <taxon>Bacteroidota</taxon>
        <taxon>Bacteroidia</taxon>
        <taxon>Bacteroidales</taxon>
        <taxon>Bacteroidaceae</taxon>
        <taxon>Bacteroides</taxon>
    </lineage>
</organism>
<keyword evidence="1" id="KW-0732">Signal</keyword>
<dbReference type="EMBL" id="AFBN01000095">
    <property type="protein sequence ID" value="EGF52457.1"/>
    <property type="molecule type" value="Genomic_DNA"/>
</dbReference>
<comment type="caution">
    <text evidence="3">The sequence shown here is derived from an EMBL/GenBank/DDBJ whole genome shotgun (WGS) entry which is preliminary data.</text>
</comment>
<dbReference type="Pfam" id="PF12984">
    <property type="entry name" value="DUF3868"/>
    <property type="match status" value="1"/>
</dbReference>
<keyword evidence="4" id="KW-1185">Reference proteome</keyword>
<dbReference type="SUPFAM" id="SSF48452">
    <property type="entry name" value="TPR-like"/>
    <property type="match status" value="1"/>
</dbReference>
<evidence type="ECO:0000313" key="3">
    <source>
        <dbReference type="EMBL" id="EGF52457.1"/>
    </source>
</evidence>
<accession>F3PWA8</accession>
<dbReference type="HOGENOM" id="CLU_026852_0_0_10"/>
<dbReference type="STRING" id="763034.HMPREF9446_03043"/>
<protein>
    <recommendedName>
        <fullName evidence="2">DUF3868 domain-containing protein</fullName>
    </recommendedName>
</protein>
<dbReference type="SUPFAM" id="SSF103088">
    <property type="entry name" value="OmpA-like"/>
    <property type="match status" value="1"/>
</dbReference>
<dbReference type="InterPro" id="IPR024480">
    <property type="entry name" value="DUF3868"/>
</dbReference>
<dbReference type="Proteomes" id="UP000003416">
    <property type="component" value="Unassembled WGS sequence"/>
</dbReference>
<name>F3PWA8_9BACE</name>
<evidence type="ECO:0000256" key="1">
    <source>
        <dbReference type="SAM" id="SignalP"/>
    </source>
</evidence>
<dbReference type="InterPro" id="IPR036737">
    <property type="entry name" value="OmpA-like_sf"/>
</dbReference>
<dbReference type="InterPro" id="IPR011990">
    <property type="entry name" value="TPR-like_helical_dom_sf"/>
</dbReference>
<evidence type="ECO:0000313" key="4">
    <source>
        <dbReference type="Proteomes" id="UP000003416"/>
    </source>
</evidence>
<dbReference type="Gene3D" id="3.30.1330.60">
    <property type="entry name" value="OmpA-like domain"/>
    <property type="match status" value="1"/>
</dbReference>
<proteinExistence type="predicted"/>